<feature type="compositionally biased region" description="Polar residues" evidence="1">
    <location>
        <begin position="52"/>
        <end position="64"/>
    </location>
</feature>
<feature type="region of interest" description="Disordered" evidence="1">
    <location>
        <begin position="178"/>
        <end position="226"/>
    </location>
</feature>
<organism evidence="2 3">
    <name type="scientific">Pyronema omphalodes (strain CBS 100304)</name>
    <name type="common">Pyronema confluens</name>
    <dbReference type="NCBI Taxonomy" id="1076935"/>
    <lineage>
        <taxon>Eukaryota</taxon>
        <taxon>Fungi</taxon>
        <taxon>Dikarya</taxon>
        <taxon>Ascomycota</taxon>
        <taxon>Pezizomycotina</taxon>
        <taxon>Pezizomycetes</taxon>
        <taxon>Pezizales</taxon>
        <taxon>Pyronemataceae</taxon>
        <taxon>Pyronema</taxon>
    </lineage>
</organism>
<dbReference type="AlphaFoldDB" id="U4L282"/>
<dbReference type="OrthoDB" id="3439209at2759"/>
<name>U4L282_PYROM</name>
<evidence type="ECO:0000313" key="2">
    <source>
        <dbReference type="EMBL" id="CCX10381.1"/>
    </source>
</evidence>
<proteinExistence type="predicted"/>
<sequence length="479" mass="52983">MSSSTYTTSPIKDEHQPRNILYDIDIDSGAFTAANFEESYPPEDYHWDVNGRRSSSGNYSTAKTTKGYHRSPQSPTDNYENTHYEGGQYSDSADSRDAQTEQGTQYITRRSHSACAEGVEETIGATGALHGRHRGAVYGNEQARSLAAAQELVEELFPELENPYPESVRRPSFQYGAGQAYMSPGPQQFRGLDPTLHAGSASPYRTAGATSGERSPPGSRPRSDFAAVSPESMQFPHPAHYPDTYANQNISICPEENFEFLGDSEGYDSETDEEGDDDDCSMIMMDIDQSGSPGHYYGESSASPERDIEMLGRINYNTDLNHSSSSSYAGRKEMRSLGRRSNTSTGPRRIRKAMPPTAPYNSNDAQAKAEHNDAMLVHLRRQGISYKSIKQRLDLDEAESTLRGRFRTLTKPKSERLASRRGQSPILNFCSKSSTLPSRRSNGNKYPTTSSTVEVVTDSDPAPARNSTLHWSMTGAQHR</sequence>
<accession>U4L282</accession>
<feature type="compositionally biased region" description="Polar residues" evidence="1">
    <location>
        <begin position="465"/>
        <end position="479"/>
    </location>
</feature>
<keyword evidence="3" id="KW-1185">Reference proteome</keyword>
<reference evidence="2 3" key="1">
    <citation type="journal article" date="2013" name="PLoS Genet.">
        <title>The genome and development-dependent transcriptomes of Pyronema confluens: a window into fungal evolution.</title>
        <authorList>
            <person name="Traeger S."/>
            <person name="Altegoer F."/>
            <person name="Freitag M."/>
            <person name="Gabaldon T."/>
            <person name="Kempken F."/>
            <person name="Kumar A."/>
            <person name="Marcet-Houben M."/>
            <person name="Poggeler S."/>
            <person name="Stajich J.E."/>
            <person name="Nowrousian M."/>
        </authorList>
    </citation>
    <scope>NUCLEOTIDE SEQUENCE [LARGE SCALE GENOMIC DNA]</scope>
    <source>
        <strain evidence="3">CBS 100304</strain>
        <tissue evidence="2">Vegetative mycelium</tissue>
    </source>
</reference>
<dbReference type="EMBL" id="HF935539">
    <property type="protein sequence ID" value="CCX10381.1"/>
    <property type="molecule type" value="Genomic_DNA"/>
</dbReference>
<protein>
    <submittedName>
        <fullName evidence="2">Uncharacterized protein</fullName>
    </submittedName>
</protein>
<dbReference type="Proteomes" id="UP000018144">
    <property type="component" value="Unassembled WGS sequence"/>
</dbReference>
<feature type="compositionally biased region" description="Polar residues" evidence="1">
    <location>
        <begin position="421"/>
        <end position="447"/>
    </location>
</feature>
<feature type="compositionally biased region" description="Low complexity" evidence="1">
    <location>
        <begin position="448"/>
        <end position="460"/>
    </location>
</feature>
<dbReference type="STRING" id="1076935.U4L282"/>
<feature type="region of interest" description="Disordered" evidence="1">
    <location>
        <begin position="35"/>
        <end position="112"/>
    </location>
</feature>
<evidence type="ECO:0000256" key="1">
    <source>
        <dbReference type="SAM" id="MobiDB-lite"/>
    </source>
</evidence>
<evidence type="ECO:0000313" key="3">
    <source>
        <dbReference type="Proteomes" id="UP000018144"/>
    </source>
</evidence>
<feature type="region of interest" description="Disordered" evidence="1">
    <location>
        <begin position="317"/>
        <end position="364"/>
    </location>
</feature>
<feature type="compositionally biased region" description="Polar residues" evidence="1">
    <location>
        <begin position="317"/>
        <end position="328"/>
    </location>
</feature>
<feature type="compositionally biased region" description="Polar residues" evidence="1">
    <location>
        <begin position="71"/>
        <end position="81"/>
    </location>
</feature>
<gene>
    <name evidence="2" type="ORF">PCON_09975</name>
</gene>
<feature type="region of interest" description="Disordered" evidence="1">
    <location>
        <begin position="412"/>
        <end position="479"/>
    </location>
</feature>